<keyword evidence="2" id="KW-0472">Membrane</keyword>
<protein>
    <submittedName>
        <fullName evidence="3">Capsule biosynthesis protein</fullName>
    </submittedName>
</protein>
<evidence type="ECO:0000256" key="2">
    <source>
        <dbReference type="SAM" id="Phobius"/>
    </source>
</evidence>
<name>A0A2S9Q3Q2_9HYPH</name>
<dbReference type="GO" id="GO:0004713">
    <property type="term" value="F:protein tyrosine kinase activity"/>
    <property type="evidence" value="ECO:0007669"/>
    <property type="project" value="TreeGrafter"/>
</dbReference>
<evidence type="ECO:0000313" key="4">
    <source>
        <dbReference type="Proteomes" id="UP000237682"/>
    </source>
</evidence>
<comment type="caution">
    <text evidence="3">The sequence shown here is derived from an EMBL/GenBank/DDBJ whole genome shotgun (WGS) entry which is preliminary data.</text>
</comment>
<organism evidence="3 4">
    <name type="scientific">Labrys okinawensis</name>
    <dbReference type="NCBI Taxonomy" id="346911"/>
    <lineage>
        <taxon>Bacteria</taxon>
        <taxon>Pseudomonadati</taxon>
        <taxon>Pseudomonadota</taxon>
        <taxon>Alphaproteobacteria</taxon>
        <taxon>Hyphomicrobiales</taxon>
        <taxon>Xanthobacteraceae</taxon>
        <taxon>Labrys</taxon>
    </lineage>
</organism>
<keyword evidence="2" id="KW-1133">Transmembrane helix</keyword>
<feature type="transmembrane region" description="Helical" evidence="2">
    <location>
        <begin position="420"/>
        <end position="444"/>
    </location>
</feature>
<proteinExistence type="predicted"/>
<feature type="compositionally biased region" description="Basic and acidic residues" evidence="1">
    <location>
        <begin position="124"/>
        <end position="134"/>
    </location>
</feature>
<dbReference type="PANTHER" id="PTHR32309">
    <property type="entry name" value="TYROSINE-PROTEIN KINASE"/>
    <property type="match status" value="1"/>
</dbReference>
<dbReference type="GO" id="GO:0005886">
    <property type="term" value="C:plasma membrane"/>
    <property type="evidence" value="ECO:0007669"/>
    <property type="project" value="TreeGrafter"/>
</dbReference>
<keyword evidence="2" id="KW-0812">Transmembrane</keyword>
<keyword evidence="4" id="KW-1185">Reference proteome</keyword>
<dbReference type="PANTHER" id="PTHR32309:SF13">
    <property type="entry name" value="FERRIC ENTEROBACTIN TRANSPORT PROTEIN FEPE"/>
    <property type="match status" value="1"/>
</dbReference>
<dbReference type="EMBL" id="PUEJ01000018">
    <property type="protein sequence ID" value="PRH83920.1"/>
    <property type="molecule type" value="Genomic_DNA"/>
</dbReference>
<evidence type="ECO:0000256" key="1">
    <source>
        <dbReference type="SAM" id="MobiDB-lite"/>
    </source>
</evidence>
<feature type="region of interest" description="Disordered" evidence="1">
    <location>
        <begin position="124"/>
        <end position="143"/>
    </location>
</feature>
<sequence>MDKNSGADERDLDMKTDLKQQKDGEAKELLPPPGTKDRPRRTGLALRQFANATKVLRGRSTEVTVIDEAPSPEAVPDLGSRGSRPYLWSFVLLVLIPSIAAFVYFFAIASDQFQSEARFTVRAMEPETSEKSGEAETAATPTSGSMIPVATAQNAHIVANYIRSRAIIDDIGTQLNIREIFQRPEVDRIARLPENVSIDELTDYWQRKVDAYVDPVSNIVTVDVTAFRAEDALRLNRAVLAESEKLINRMSERARRDATKAAEAETSQVFKQLQDSLKALQDFRNKDALIDPSQSGTQIATLLMPLMTERLKLKNDEAVMAAELQSDAPSLRVLRNRLASLDEQIAALRGQLTGSDSQTLATSLAKYEELDVDRLLNERKYARAQAALDRAEIRAQRQSVYLSMFVPPSLPEFAKYPYRLVYPLMFFLSLLIIWAIGALTYASVEDHRL</sequence>
<gene>
    <name evidence="3" type="ORF">C5L14_29640</name>
</gene>
<reference evidence="3 4" key="1">
    <citation type="submission" date="2018-02" db="EMBL/GenBank/DDBJ databases">
        <title>Whole genome sequencing of endophytic bacterium.</title>
        <authorList>
            <person name="Eedara R."/>
            <person name="Podile A.R."/>
        </authorList>
    </citation>
    <scope>NUCLEOTIDE SEQUENCE [LARGE SCALE GENOMIC DNA]</scope>
    <source>
        <strain evidence="3 4">RP1T</strain>
    </source>
</reference>
<dbReference type="Proteomes" id="UP000237682">
    <property type="component" value="Unassembled WGS sequence"/>
</dbReference>
<feature type="compositionally biased region" description="Basic and acidic residues" evidence="1">
    <location>
        <begin position="1"/>
        <end position="28"/>
    </location>
</feature>
<feature type="region of interest" description="Disordered" evidence="1">
    <location>
        <begin position="1"/>
        <end position="40"/>
    </location>
</feature>
<accession>A0A2S9Q3Q2</accession>
<dbReference type="InterPro" id="IPR050445">
    <property type="entry name" value="Bact_polysacc_biosynth/exp"/>
</dbReference>
<evidence type="ECO:0000313" key="3">
    <source>
        <dbReference type="EMBL" id="PRH83920.1"/>
    </source>
</evidence>
<dbReference type="AlphaFoldDB" id="A0A2S9Q3Q2"/>
<feature type="transmembrane region" description="Helical" evidence="2">
    <location>
        <begin position="86"/>
        <end position="109"/>
    </location>
</feature>